<organism evidence="2 3">
    <name type="scientific">Smittium megazygosporum</name>
    <dbReference type="NCBI Taxonomy" id="133381"/>
    <lineage>
        <taxon>Eukaryota</taxon>
        <taxon>Fungi</taxon>
        <taxon>Fungi incertae sedis</taxon>
        <taxon>Zoopagomycota</taxon>
        <taxon>Kickxellomycotina</taxon>
        <taxon>Harpellomycetes</taxon>
        <taxon>Harpellales</taxon>
        <taxon>Legeriomycetaceae</taxon>
        <taxon>Smittium</taxon>
    </lineage>
</organism>
<dbReference type="OrthoDB" id="5575405at2759"/>
<dbReference type="EMBL" id="MBFS01001586">
    <property type="protein sequence ID" value="PVV00849.1"/>
    <property type="molecule type" value="Genomic_DNA"/>
</dbReference>
<accession>A0A2T9Z8C9</accession>
<name>A0A2T9Z8C9_9FUNG</name>
<feature type="region of interest" description="Disordered" evidence="1">
    <location>
        <begin position="243"/>
        <end position="263"/>
    </location>
</feature>
<feature type="compositionally biased region" description="Polar residues" evidence="1">
    <location>
        <begin position="489"/>
        <end position="505"/>
    </location>
</feature>
<proteinExistence type="predicted"/>
<keyword evidence="3" id="KW-1185">Reference proteome</keyword>
<feature type="compositionally biased region" description="Polar residues" evidence="1">
    <location>
        <begin position="253"/>
        <end position="263"/>
    </location>
</feature>
<evidence type="ECO:0000313" key="2">
    <source>
        <dbReference type="EMBL" id="PVV00849.1"/>
    </source>
</evidence>
<dbReference type="Proteomes" id="UP000245609">
    <property type="component" value="Unassembled WGS sequence"/>
</dbReference>
<evidence type="ECO:0000313" key="3">
    <source>
        <dbReference type="Proteomes" id="UP000245609"/>
    </source>
</evidence>
<feature type="region of interest" description="Disordered" evidence="1">
    <location>
        <begin position="92"/>
        <end position="157"/>
    </location>
</feature>
<protein>
    <submittedName>
        <fullName evidence="2">Uncharacterized protein</fullName>
    </submittedName>
</protein>
<comment type="caution">
    <text evidence="2">The sequence shown here is derived from an EMBL/GenBank/DDBJ whole genome shotgun (WGS) entry which is preliminary data.</text>
</comment>
<gene>
    <name evidence="2" type="ORF">BB560_004752</name>
</gene>
<sequence>MDDPGEPPPGIIRPGFCWELEPARTVLAHYRASVEPIQCLHEECRAFNSLNRDQSGKGLKARARFRCKACKQYVSIKEYVSRYMNQEVLSQESVTISPTQEAETPPSDSGSDNSEEPNPPLPNNQTKPLFSFEIDPPSQEDLPGIRTHKAPKPLPSIFGLKNQKITLSKERLIPAKRPAITINNIPTRMRYVTEELLQDHLSRHLESVKTMIGKTTTTDNEPQEVNRLKKENESLKREIKILKEKMGKKPLNASDNPRSSKQLKLQTECPTTIRANQSPDQTQELQNRPTFAQVARKLAKGKPEAENFRVQEALRNLAGAKPLTSGTKAELRHGYSRIFIKGIVRQKYSDVKILFKELGFKVNRLINLEFIGQKILEVTVPGYYAASFIRKIKELEIFEILPKVDPSKPMNPESSPETAGKIKKAHENRLNKAIQTTKWENFAEYLFDLAAKSGINLGKRLFPNNPEEINLNESSDEEKIVNKRRKNRIITTPPSIDQSSQNNNDLHTDQYDNKIHTTDLSDEIIPETILIMGSSPISQIDSETERQIWDNICRSDD</sequence>
<feature type="compositionally biased region" description="Polar residues" evidence="1">
    <location>
        <begin position="92"/>
        <end position="112"/>
    </location>
</feature>
<dbReference type="SUPFAM" id="SSF75704">
    <property type="entry name" value="Mitotic arrest deficient-like 1, Mad1"/>
    <property type="match status" value="1"/>
</dbReference>
<dbReference type="STRING" id="133381.A0A2T9Z8C9"/>
<feature type="region of interest" description="Disordered" evidence="1">
    <location>
        <begin position="484"/>
        <end position="510"/>
    </location>
</feature>
<evidence type="ECO:0000256" key="1">
    <source>
        <dbReference type="SAM" id="MobiDB-lite"/>
    </source>
</evidence>
<reference evidence="2 3" key="1">
    <citation type="journal article" date="2018" name="MBio">
        <title>Comparative Genomics Reveals the Core Gene Toolbox for the Fungus-Insect Symbiosis.</title>
        <authorList>
            <person name="Wang Y."/>
            <person name="Stata M."/>
            <person name="Wang W."/>
            <person name="Stajich J.E."/>
            <person name="White M.M."/>
            <person name="Moncalvo J.M."/>
        </authorList>
    </citation>
    <scope>NUCLEOTIDE SEQUENCE [LARGE SCALE GENOMIC DNA]</scope>
    <source>
        <strain evidence="2 3">SC-DP-2</strain>
    </source>
</reference>
<dbReference type="AlphaFoldDB" id="A0A2T9Z8C9"/>